<dbReference type="SUPFAM" id="SSF52343">
    <property type="entry name" value="Ferredoxin reductase-like, C-terminal NADP-linked domain"/>
    <property type="match status" value="1"/>
</dbReference>
<keyword evidence="1" id="KW-0472">Membrane</keyword>
<keyword evidence="3" id="KW-1185">Reference proteome</keyword>
<evidence type="ECO:0000256" key="1">
    <source>
        <dbReference type="SAM" id="Phobius"/>
    </source>
</evidence>
<organism evidence="4">
    <name type="scientific">Onchocerca flexuosa</name>
    <dbReference type="NCBI Taxonomy" id="387005"/>
    <lineage>
        <taxon>Eukaryota</taxon>
        <taxon>Metazoa</taxon>
        <taxon>Ecdysozoa</taxon>
        <taxon>Nematoda</taxon>
        <taxon>Chromadorea</taxon>
        <taxon>Rhabditida</taxon>
        <taxon>Spirurina</taxon>
        <taxon>Spiruromorpha</taxon>
        <taxon>Filarioidea</taxon>
        <taxon>Onchocercidae</taxon>
        <taxon>Onchocerca</taxon>
    </lineage>
</organism>
<dbReference type="InterPro" id="IPR039261">
    <property type="entry name" value="FNR_nucleotide-bd"/>
</dbReference>
<reference evidence="2 3" key="2">
    <citation type="submission" date="2018-11" db="EMBL/GenBank/DDBJ databases">
        <authorList>
            <consortium name="Pathogen Informatics"/>
        </authorList>
    </citation>
    <scope>NUCLEOTIDE SEQUENCE [LARGE SCALE GENOMIC DNA]</scope>
</reference>
<dbReference type="EMBL" id="UZAJ01003863">
    <property type="protein sequence ID" value="VDO41179.1"/>
    <property type="molecule type" value="Genomic_DNA"/>
</dbReference>
<dbReference type="Gene3D" id="3.40.50.80">
    <property type="entry name" value="Nucleotide-binding domain of ferredoxin-NADP reductase (FNR) module"/>
    <property type="match status" value="1"/>
</dbReference>
<proteinExistence type="predicted"/>
<dbReference type="STRING" id="387005.A0A183HBG3"/>
<protein>
    <submittedName>
        <fullName evidence="4">Flavodoxin-like domain-containing protein</fullName>
    </submittedName>
</protein>
<keyword evidence="1" id="KW-1133">Transmembrane helix</keyword>
<evidence type="ECO:0000313" key="3">
    <source>
        <dbReference type="Proteomes" id="UP000267606"/>
    </source>
</evidence>
<name>A0A183HBG3_9BILA</name>
<evidence type="ECO:0000313" key="4">
    <source>
        <dbReference type="WBParaSite" id="OFLC_0000482401-mRNA-1"/>
    </source>
</evidence>
<sequence length="97" mass="11078">MRSVNENILSHVSLCESQPYNGSANKRYVQDALLERGREISDIVLRKNEDEDHPTIIFVCGSSKQMLKGVADVFLHIFSEFLSKLFFLIIFLNNAIC</sequence>
<dbReference type="AlphaFoldDB" id="A0A183HBG3"/>
<dbReference type="WBParaSite" id="OFLC_0000482401-mRNA-1">
    <property type="protein sequence ID" value="OFLC_0000482401-mRNA-1"/>
    <property type="gene ID" value="OFLC_0000482401"/>
</dbReference>
<reference evidence="4" key="1">
    <citation type="submission" date="2016-06" db="UniProtKB">
        <authorList>
            <consortium name="WormBaseParasite"/>
        </authorList>
    </citation>
    <scope>IDENTIFICATION</scope>
</reference>
<keyword evidence="1" id="KW-0812">Transmembrane</keyword>
<accession>A0A183HBG3</accession>
<evidence type="ECO:0000313" key="2">
    <source>
        <dbReference type="EMBL" id="VDO41179.1"/>
    </source>
</evidence>
<gene>
    <name evidence="2" type="ORF">OFLC_LOCUS4825</name>
</gene>
<dbReference type="Proteomes" id="UP000267606">
    <property type="component" value="Unassembled WGS sequence"/>
</dbReference>
<feature type="transmembrane region" description="Helical" evidence="1">
    <location>
        <begin position="73"/>
        <end position="92"/>
    </location>
</feature>